<evidence type="ECO:0000313" key="3">
    <source>
        <dbReference type="Proteomes" id="UP000663400"/>
    </source>
</evidence>
<gene>
    <name evidence="2" type="ORF">HIV01_016345</name>
</gene>
<keyword evidence="1" id="KW-0732">Signal</keyword>
<sequence length="131" mass="13971">MKRSLALGLLLTFNAFLASAQSNVADLSARVDSGDAAAFHQVLALAQTTPPGESLEHLAVISSHFVRINPTEFLRAQALGRPCFGVSFMGSGYVDNPAAKEQERSLRRAALESVSQSSLAAVKQQCLAELR</sequence>
<dbReference type="Proteomes" id="UP000663400">
    <property type="component" value="Chromosome"/>
</dbReference>
<feature type="chain" id="PRO_5046837971" evidence="1">
    <location>
        <begin position="21"/>
        <end position="131"/>
    </location>
</feature>
<proteinExistence type="predicted"/>
<accession>A0ABX7RBE8</accession>
<dbReference type="RefSeq" id="WP_200608832.1">
    <property type="nucleotide sequence ID" value="NZ_CP071517.1"/>
</dbReference>
<reference evidence="2 3" key="1">
    <citation type="submission" date="2021-02" db="EMBL/GenBank/DDBJ databases">
        <title>Lysobacter arenosi sp. nov., isolated from soil of gangwondo yeongwol, south Korea.</title>
        <authorList>
            <person name="Kim K.R."/>
            <person name="Kim K.H."/>
            <person name="Jeon C.O."/>
        </authorList>
    </citation>
    <scope>NUCLEOTIDE SEQUENCE [LARGE SCALE GENOMIC DNA]</scope>
    <source>
        <strain evidence="2 3">R7</strain>
    </source>
</reference>
<name>A0ABX7RBE8_9GAMM</name>
<evidence type="ECO:0000313" key="2">
    <source>
        <dbReference type="EMBL" id="QSX74717.1"/>
    </source>
</evidence>
<organism evidence="2 3">
    <name type="scientific">Lysobacter arenosi</name>
    <dbReference type="NCBI Taxonomy" id="2795387"/>
    <lineage>
        <taxon>Bacteria</taxon>
        <taxon>Pseudomonadati</taxon>
        <taxon>Pseudomonadota</taxon>
        <taxon>Gammaproteobacteria</taxon>
        <taxon>Lysobacterales</taxon>
        <taxon>Lysobacteraceae</taxon>
        <taxon>Lysobacter</taxon>
    </lineage>
</organism>
<evidence type="ECO:0000256" key="1">
    <source>
        <dbReference type="SAM" id="SignalP"/>
    </source>
</evidence>
<protein>
    <submittedName>
        <fullName evidence="2">Uncharacterized protein</fullName>
    </submittedName>
</protein>
<dbReference type="EMBL" id="CP071517">
    <property type="protein sequence ID" value="QSX74717.1"/>
    <property type="molecule type" value="Genomic_DNA"/>
</dbReference>
<keyword evidence="3" id="KW-1185">Reference proteome</keyword>
<feature type="signal peptide" evidence="1">
    <location>
        <begin position="1"/>
        <end position="20"/>
    </location>
</feature>